<protein>
    <submittedName>
        <fullName evidence="2">Putative phage-type endonuclease</fullName>
    </submittedName>
</protein>
<dbReference type="GO" id="GO:0006281">
    <property type="term" value="P:DNA repair"/>
    <property type="evidence" value="ECO:0007669"/>
    <property type="project" value="UniProtKB-ARBA"/>
</dbReference>
<evidence type="ECO:0000313" key="2">
    <source>
        <dbReference type="EMBL" id="JAP68557.1"/>
    </source>
</evidence>
<dbReference type="InterPro" id="IPR051703">
    <property type="entry name" value="NF-kappa-B_Signaling_Reg"/>
</dbReference>
<dbReference type="InterPro" id="IPR019080">
    <property type="entry name" value="YqaJ_viral_recombinase"/>
</dbReference>
<organism evidence="2">
    <name type="scientific">Hyalomma excavatum</name>
    <dbReference type="NCBI Taxonomy" id="257692"/>
    <lineage>
        <taxon>Eukaryota</taxon>
        <taxon>Metazoa</taxon>
        <taxon>Ecdysozoa</taxon>
        <taxon>Arthropoda</taxon>
        <taxon>Chelicerata</taxon>
        <taxon>Arachnida</taxon>
        <taxon>Acari</taxon>
        <taxon>Parasitiformes</taxon>
        <taxon>Ixodida</taxon>
        <taxon>Ixodoidea</taxon>
        <taxon>Ixodidae</taxon>
        <taxon>Hyalomminae</taxon>
        <taxon>Hyalomma</taxon>
    </lineage>
</organism>
<reference evidence="2" key="1">
    <citation type="journal article" date="2017" name="Ticks Tick Borne Dis.">
        <title>An insight into the sialome of Hyalomma excavatum.</title>
        <authorList>
            <person name="Ribeiro J.M."/>
            <person name="Slovak M."/>
            <person name="Francischetti I.M."/>
        </authorList>
    </citation>
    <scope>NUCLEOTIDE SEQUENCE</scope>
    <source>
        <strain evidence="2">Samish</strain>
        <tissue evidence="2">Salivary glands</tissue>
    </source>
</reference>
<proteinExistence type="evidence at transcript level"/>
<dbReference type="EMBL" id="GEFH01000024">
    <property type="protein sequence ID" value="JAP68557.1"/>
    <property type="molecule type" value="mRNA"/>
</dbReference>
<accession>A0A131XPJ1</accession>
<keyword evidence="2" id="KW-0378">Hydrolase</keyword>
<dbReference type="PANTHER" id="PTHR46609:SF8">
    <property type="entry name" value="YQAJ VIRAL RECOMBINASE DOMAIN-CONTAINING PROTEIN"/>
    <property type="match status" value="1"/>
</dbReference>
<dbReference type="GO" id="GO:0004519">
    <property type="term" value="F:endonuclease activity"/>
    <property type="evidence" value="ECO:0007669"/>
    <property type="project" value="UniProtKB-KW"/>
</dbReference>
<feature type="non-terminal residue" evidence="2">
    <location>
        <position position="1"/>
    </location>
</feature>
<keyword evidence="2" id="KW-0540">Nuclease</keyword>
<keyword evidence="2" id="KW-0255">Endonuclease</keyword>
<evidence type="ECO:0000259" key="1">
    <source>
        <dbReference type="Pfam" id="PF09588"/>
    </source>
</evidence>
<feature type="domain" description="YqaJ viral recombinase" evidence="1">
    <location>
        <begin position="2"/>
        <end position="141"/>
    </location>
</feature>
<dbReference type="PANTHER" id="PTHR46609">
    <property type="entry name" value="EXONUCLEASE, PHAGE-TYPE/RECB, C-TERMINAL DOMAIN-CONTAINING PROTEIN"/>
    <property type="match status" value="1"/>
</dbReference>
<dbReference type="AlphaFoldDB" id="A0A131XPJ1"/>
<dbReference type="CDD" id="cd22343">
    <property type="entry name" value="PDDEXK_lambda_exonuclease-like"/>
    <property type="match status" value="1"/>
</dbReference>
<dbReference type="SUPFAM" id="SSF52980">
    <property type="entry name" value="Restriction endonuclease-like"/>
    <property type="match status" value="1"/>
</dbReference>
<sequence>QRLLRITGTKAHRVLSCRPGNLENRASLLIEEKEFKGKATQYGIRMEPRARSAFEKQLNTKVCTYGLVVSSREPWLACSPDGIFRTENQETVLLEIKCPYSRRHGKLDTEPLLPYLERKESAVTLKKRHTYYSQVQLSLHVLQLQECWLYIYNHLDSLTLRIPRDEAFLAESIPKLREF</sequence>
<dbReference type="InterPro" id="IPR011335">
    <property type="entry name" value="Restrct_endonuc-II-like"/>
</dbReference>
<dbReference type="InterPro" id="IPR011604">
    <property type="entry name" value="PDDEXK-like_dom_sf"/>
</dbReference>
<dbReference type="Gene3D" id="3.90.320.10">
    <property type="match status" value="1"/>
</dbReference>
<name>A0A131XPJ1_9ACAR</name>
<dbReference type="Pfam" id="PF09588">
    <property type="entry name" value="YqaJ"/>
    <property type="match status" value="1"/>
</dbReference>